<reference evidence="4 5" key="1">
    <citation type="journal article" date="2019" name="Environ. Microbiol.">
        <title>Species interactions and distinct microbial communities in high Arctic permafrost affected cryosols are associated with the CH4 and CO2 gas fluxes.</title>
        <authorList>
            <person name="Altshuler I."/>
            <person name="Hamel J."/>
            <person name="Turney S."/>
            <person name="Magnuson E."/>
            <person name="Levesque R."/>
            <person name="Greer C."/>
            <person name="Whyte L.G."/>
        </authorList>
    </citation>
    <scope>NUCLEOTIDE SEQUENCE [LARGE SCALE GENOMIC DNA]</scope>
    <source>
        <strain evidence="4 5">S9.2P</strain>
    </source>
</reference>
<comment type="caution">
    <text evidence="4">The sequence shown here is derived from an EMBL/GenBank/DDBJ whole genome shotgun (WGS) entry which is preliminary data.</text>
</comment>
<feature type="transmembrane region" description="Helical" evidence="1">
    <location>
        <begin position="16"/>
        <end position="38"/>
    </location>
</feature>
<dbReference type="GO" id="GO:0016020">
    <property type="term" value="C:membrane"/>
    <property type="evidence" value="ECO:0007669"/>
    <property type="project" value="InterPro"/>
</dbReference>
<organism evidence="4 5">
    <name type="scientific">Hymenobacter nivis</name>
    <dbReference type="NCBI Taxonomy" id="1850093"/>
    <lineage>
        <taxon>Bacteria</taxon>
        <taxon>Pseudomonadati</taxon>
        <taxon>Bacteroidota</taxon>
        <taxon>Cytophagia</taxon>
        <taxon>Cytophagales</taxon>
        <taxon>Hymenobacteraceae</taxon>
        <taxon>Hymenobacter</taxon>
    </lineage>
</organism>
<feature type="domain" description="Histidine kinase/HSP90-like ATPase" evidence="2">
    <location>
        <begin position="268"/>
        <end position="358"/>
    </location>
</feature>
<feature type="transmembrane region" description="Helical" evidence="1">
    <location>
        <begin position="131"/>
        <end position="150"/>
    </location>
</feature>
<dbReference type="Gene3D" id="3.30.565.10">
    <property type="entry name" value="Histidine kinase-like ATPase, C-terminal domain"/>
    <property type="match status" value="1"/>
</dbReference>
<accession>A0A502GJ25</accession>
<feature type="transmembrane region" description="Helical" evidence="1">
    <location>
        <begin position="58"/>
        <end position="78"/>
    </location>
</feature>
<protein>
    <submittedName>
        <fullName evidence="4">Signlal transduction histidine kinase, LytS</fullName>
    </submittedName>
</protein>
<evidence type="ECO:0000313" key="4">
    <source>
        <dbReference type="EMBL" id="TPG60966.1"/>
    </source>
</evidence>
<dbReference type="InterPro" id="IPR050640">
    <property type="entry name" value="Bact_2-comp_sensor_kinase"/>
</dbReference>
<dbReference type="EMBL" id="RCYZ01000011">
    <property type="protein sequence ID" value="TPG60966.1"/>
    <property type="molecule type" value="Genomic_DNA"/>
</dbReference>
<feature type="domain" description="Signal transduction histidine kinase internal region" evidence="3">
    <location>
        <begin position="171"/>
        <end position="250"/>
    </location>
</feature>
<keyword evidence="1" id="KW-0472">Membrane</keyword>
<evidence type="ECO:0000313" key="5">
    <source>
        <dbReference type="Proteomes" id="UP000317646"/>
    </source>
</evidence>
<dbReference type="PANTHER" id="PTHR34220">
    <property type="entry name" value="SENSOR HISTIDINE KINASE YPDA"/>
    <property type="match status" value="1"/>
</dbReference>
<dbReference type="InterPro" id="IPR010559">
    <property type="entry name" value="Sig_transdc_His_kin_internal"/>
</dbReference>
<dbReference type="InterPro" id="IPR036890">
    <property type="entry name" value="HATPase_C_sf"/>
</dbReference>
<dbReference type="SUPFAM" id="SSF55874">
    <property type="entry name" value="ATPase domain of HSP90 chaperone/DNA topoisomerase II/histidine kinase"/>
    <property type="match status" value="1"/>
</dbReference>
<dbReference type="Proteomes" id="UP000317646">
    <property type="component" value="Unassembled WGS sequence"/>
</dbReference>
<proteinExistence type="predicted"/>
<dbReference type="GO" id="GO:0000155">
    <property type="term" value="F:phosphorelay sensor kinase activity"/>
    <property type="evidence" value="ECO:0007669"/>
    <property type="project" value="InterPro"/>
</dbReference>
<evidence type="ECO:0000256" key="1">
    <source>
        <dbReference type="SAM" id="Phobius"/>
    </source>
</evidence>
<feature type="transmembrane region" description="Helical" evidence="1">
    <location>
        <begin position="90"/>
        <end position="111"/>
    </location>
</feature>
<evidence type="ECO:0000259" key="2">
    <source>
        <dbReference type="Pfam" id="PF02518"/>
    </source>
</evidence>
<dbReference type="PANTHER" id="PTHR34220:SF7">
    <property type="entry name" value="SENSOR HISTIDINE KINASE YPDA"/>
    <property type="match status" value="1"/>
</dbReference>
<sequence length="371" mass="40186">MRAEQPFSATTPRPPLVAGPVIALAWLLFSGFMVLLIFGQNLSAGTPTDWREALGGRLLHGLIWGLLTPVVFALAARFDLTERRRWLPKLLAHAAASYGLTLTYRLVYAGAMDAVGALPGGFSLASVVANANNWVPIYWMLLCIAYAVQYRERFREGQLRAAQLETQLVQAQLQALKMQLQPHFLFNSLNAVSALMSADVKAARRMLAQLSQFLRLVLDGADAHEVTLAQELHLTRLYLEIEQTRFPDRLAVAYDIAPGTEGALLPALLLQPVVENAVRHGLAPQAGAGELAISARQQGGRLLVQVQDNGRGTTNTAARGIGLRNLESRLATRYGPDYAVTVDTAPGQGYCLRLSLPFVAAAPASQSLVTA</sequence>
<evidence type="ECO:0000259" key="3">
    <source>
        <dbReference type="Pfam" id="PF06580"/>
    </source>
</evidence>
<keyword evidence="4" id="KW-0808">Transferase</keyword>
<keyword evidence="1" id="KW-1133">Transmembrane helix</keyword>
<dbReference type="AlphaFoldDB" id="A0A502GJ25"/>
<dbReference type="InterPro" id="IPR003594">
    <property type="entry name" value="HATPase_dom"/>
</dbReference>
<dbReference type="Pfam" id="PF06580">
    <property type="entry name" value="His_kinase"/>
    <property type="match status" value="1"/>
</dbReference>
<keyword evidence="5" id="KW-1185">Reference proteome</keyword>
<dbReference type="Pfam" id="PF02518">
    <property type="entry name" value="HATPase_c"/>
    <property type="match status" value="1"/>
</dbReference>
<gene>
    <name evidence="4" type="ORF">EAH73_20625</name>
</gene>
<dbReference type="OrthoDB" id="9792992at2"/>
<keyword evidence="1" id="KW-0812">Transmembrane</keyword>
<dbReference type="RefSeq" id="WP_140469341.1">
    <property type="nucleotide sequence ID" value="NZ_RCYZ01000011.1"/>
</dbReference>
<name>A0A502GJ25_9BACT</name>
<keyword evidence="4" id="KW-0418">Kinase</keyword>